<name>A0A1A9Z301_GLOPL</name>
<keyword evidence="3" id="KW-1185">Reference proteome</keyword>
<reference evidence="3" key="1">
    <citation type="submission" date="2014-03" db="EMBL/GenBank/DDBJ databases">
        <authorList>
            <person name="Aksoy S."/>
            <person name="Warren W."/>
            <person name="Wilson R.K."/>
        </authorList>
    </citation>
    <scope>NUCLEOTIDE SEQUENCE [LARGE SCALE GENOMIC DNA]</scope>
    <source>
        <strain evidence="3">IAEA</strain>
    </source>
</reference>
<sequence>MNWLTSVDIIPILFGCAFFSVIHFKLTSNSALYMLITNITNRLPKIKNSPDGQSFCFLNARNKNASHHLPQDYRKILNSIAHVRSFYHLIVVVALIVSKIEI</sequence>
<reference evidence="2" key="2">
    <citation type="submission" date="2020-05" db="UniProtKB">
        <authorList>
            <consortium name="EnsemblMetazoa"/>
        </authorList>
    </citation>
    <scope>IDENTIFICATION</scope>
    <source>
        <strain evidence="2">IAEA</strain>
    </source>
</reference>
<dbReference type="Proteomes" id="UP000092445">
    <property type="component" value="Unassembled WGS sequence"/>
</dbReference>
<evidence type="ECO:0000313" key="3">
    <source>
        <dbReference type="Proteomes" id="UP000092445"/>
    </source>
</evidence>
<keyword evidence="1" id="KW-1133">Transmembrane helix</keyword>
<dbReference type="AlphaFoldDB" id="A0A1A9Z301"/>
<protein>
    <submittedName>
        <fullName evidence="2">Uncharacterized protein</fullName>
    </submittedName>
</protein>
<evidence type="ECO:0000256" key="1">
    <source>
        <dbReference type="SAM" id="Phobius"/>
    </source>
</evidence>
<keyword evidence="1" id="KW-0812">Transmembrane</keyword>
<feature type="transmembrane region" description="Helical" evidence="1">
    <location>
        <begin position="12"/>
        <end position="36"/>
    </location>
</feature>
<organism evidence="2 3">
    <name type="scientific">Glossina pallidipes</name>
    <name type="common">Tsetse fly</name>
    <dbReference type="NCBI Taxonomy" id="7398"/>
    <lineage>
        <taxon>Eukaryota</taxon>
        <taxon>Metazoa</taxon>
        <taxon>Ecdysozoa</taxon>
        <taxon>Arthropoda</taxon>
        <taxon>Hexapoda</taxon>
        <taxon>Insecta</taxon>
        <taxon>Pterygota</taxon>
        <taxon>Neoptera</taxon>
        <taxon>Endopterygota</taxon>
        <taxon>Diptera</taxon>
        <taxon>Brachycera</taxon>
        <taxon>Muscomorpha</taxon>
        <taxon>Hippoboscoidea</taxon>
        <taxon>Glossinidae</taxon>
        <taxon>Glossina</taxon>
    </lineage>
</organism>
<keyword evidence="1" id="KW-0472">Membrane</keyword>
<dbReference type="EnsemblMetazoa" id="GPAI002196-RA">
    <property type="protein sequence ID" value="GPAI002196-PA"/>
    <property type="gene ID" value="GPAI002196"/>
</dbReference>
<accession>A0A1A9Z301</accession>
<evidence type="ECO:0000313" key="2">
    <source>
        <dbReference type="EnsemblMetazoa" id="GPAI002196-PA"/>
    </source>
</evidence>
<dbReference type="VEuPathDB" id="VectorBase:GPAI002196"/>
<proteinExistence type="predicted"/>